<dbReference type="Gene3D" id="1.20.1050.10">
    <property type="match status" value="1"/>
</dbReference>
<protein>
    <recommendedName>
        <fullName evidence="2">GST N-terminal domain-containing protein</fullName>
    </recommendedName>
</protein>
<dbReference type="Pfam" id="PF13409">
    <property type="entry name" value="GST_N_2"/>
    <property type="match status" value="1"/>
</dbReference>
<evidence type="ECO:0000313" key="3">
    <source>
        <dbReference type="EMBL" id="KAK7740789.1"/>
    </source>
</evidence>
<dbReference type="Gene3D" id="3.40.30.10">
    <property type="entry name" value="Glutaredoxin"/>
    <property type="match status" value="1"/>
</dbReference>
<dbReference type="InterPro" id="IPR040079">
    <property type="entry name" value="Glutathione_S-Trfase"/>
</dbReference>
<proteinExistence type="inferred from homology"/>
<dbReference type="InterPro" id="IPR004045">
    <property type="entry name" value="Glutathione_S-Trfase_N"/>
</dbReference>
<dbReference type="PANTHER" id="PTHR43968">
    <property type="match status" value="1"/>
</dbReference>
<organism evidence="3 4">
    <name type="scientific">Cytospora paraplurivora</name>
    <dbReference type="NCBI Taxonomy" id="2898453"/>
    <lineage>
        <taxon>Eukaryota</taxon>
        <taxon>Fungi</taxon>
        <taxon>Dikarya</taxon>
        <taxon>Ascomycota</taxon>
        <taxon>Pezizomycotina</taxon>
        <taxon>Sordariomycetes</taxon>
        <taxon>Sordariomycetidae</taxon>
        <taxon>Diaporthales</taxon>
        <taxon>Cytosporaceae</taxon>
        <taxon>Cytospora</taxon>
    </lineage>
</organism>
<dbReference type="GO" id="GO:0005737">
    <property type="term" value="C:cytoplasm"/>
    <property type="evidence" value="ECO:0007669"/>
    <property type="project" value="TreeGrafter"/>
</dbReference>
<name>A0AAN9U5L9_9PEZI</name>
<dbReference type="SFLD" id="SFLDG00358">
    <property type="entry name" value="Main_(cytGST)"/>
    <property type="match status" value="1"/>
</dbReference>
<accession>A0AAN9U5L9</accession>
<feature type="domain" description="GST N-terminal" evidence="2">
    <location>
        <begin position="1"/>
        <end position="74"/>
    </location>
</feature>
<dbReference type="PANTHER" id="PTHR43968:SF8">
    <property type="entry name" value="S-TRANSFERASE, PUTATIVE (AFU_ORTHOLOGUE AFUA_2G00590)-RELATED"/>
    <property type="match status" value="1"/>
</dbReference>
<dbReference type="SUPFAM" id="SSF52833">
    <property type="entry name" value="Thioredoxin-like"/>
    <property type="match status" value="1"/>
</dbReference>
<gene>
    <name evidence="3" type="ORF">SLS53_005257</name>
</gene>
<evidence type="ECO:0000256" key="1">
    <source>
        <dbReference type="ARBA" id="ARBA00007409"/>
    </source>
</evidence>
<comment type="similarity">
    <text evidence="1">Belongs to the GST superfamily.</text>
</comment>
<dbReference type="InterPro" id="IPR036249">
    <property type="entry name" value="Thioredoxin-like_sf"/>
</dbReference>
<dbReference type="AlphaFoldDB" id="A0AAN9U5L9"/>
<dbReference type="EMBL" id="JAJSPL020000019">
    <property type="protein sequence ID" value="KAK7740789.1"/>
    <property type="molecule type" value="Genomic_DNA"/>
</dbReference>
<sequence>MHHMCPACHRVLIILAELNTPFEKEILDLNVPRSPEYLKIHPRGLVPAISYNDEIITESAIIAQFLVDTYPPHLLQASSDPKGPLIRARIAYFVDAWTTLCTGPYVKVLLARTGNKANEHVNLFAKTIAEEIDPLL</sequence>
<comment type="caution">
    <text evidence="3">The sequence shown here is derived from an EMBL/GenBank/DDBJ whole genome shotgun (WGS) entry which is preliminary data.</text>
</comment>
<dbReference type="InterPro" id="IPR050983">
    <property type="entry name" value="GST_Omega/HSP26"/>
</dbReference>
<dbReference type="PROSITE" id="PS50404">
    <property type="entry name" value="GST_NTER"/>
    <property type="match status" value="1"/>
</dbReference>
<keyword evidence="4" id="KW-1185">Reference proteome</keyword>
<reference evidence="3 4" key="1">
    <citation type="journal article" date="2023" name="PLoS ONE">
        <title>Cytospora paraplurivora sp. nov. isolated from orchards with fruit tree decline syndrome in Ontario, Canada.</title>
        <authorList>
            <person name="Ilyukhin E."/>
            <person name="Nguyen H.D.T."/>
            <person name="Castle A.J."/>
            <person name="Ellouze W."/>
        </authorList>
    </citation>
    <scope>NUCLEOTIDE SEQUENCE [LARGE SCALE GENOMIC DNA]</scope>
    <source>
        <strain evidence="3 4">FDS-564</strain>
    </source>
</reference>
<dbReference type="CDD" id="cd00570">
    <property type="entry name" value="GST_N_family"/>
    <property type="match status" value="1"/>
</dbReference>
<evidence type="ECO:0000313" key="4">
    <source>
        <dbReference type="Proteomes" id="UP001320245"/>
    </source>
</evidence>
<evidence type="ECO:0000259" key="2">
    <source>
        <dbReference type="PROSITE" id="PS50404"/>
    </source>
</evidence>
<dbReference type="Proteomes" id="UP001320245">
    <property type="component" value="Unassembled WGS sequence"/>
</dbReference>
<dbReference type="SFLD" id="SFLDS00019">
    <property type="entry name" value="Glutathione_Transferase_(cytos"/>
    <property type="match status" value="1"/>
</dbReference>